<evidence type="ECO:0000313" key="1">
    <source>
        <dbReference type="EMBL" id="API55239.1"/>
    </source>
</evidence>
<dbReference type="PANTHER" id="PTHR36455">
    <property type="match status" value="1"/>
</dbReference>
<dbReference type="Proteomes" id="UP000183050">
    <property type="component" value="Plasmid unnamed1"/>
</dbReference>
<dbReference type="Pfam" id="PF05717">
    <property type="entry name" value="TnpB_IS66"/>
    <property type="match status" value="1"/>
</dbReference>
<accession>A0A1L3ZHW2</accession>
<gene>
    <name evidence="1" type="ORF">BMW22_27130</name>
</gene>
<evidence type="ECO:0000313" key="2">
    <source>
        <dbReference type="Proteomes" id="UP000183050"/>
    </source>
</evidence>
<proteinExistence type="predicted"/>
<dbReference type="RefSeq" id="WP_151343754.1">
    <property type="nucleotide sequence ID" value="NZ_CP016290.1"/>
</dbReference>
<dbReference type="NCBIfam" id="NF033819">
    <property type="entry name" value="IS66_TnpB"/>
    <property type="match status" value="1"/>
</dbReference>
<geneLocation type="plasmid" evidence="1">
    <name>unnamed1</name>
</geneLocation>
<keyword evidence="1" id="KW-0614">Plasmid</keyword>
<dbReference type="PANTHER" id="PTHR36455:SF1">
    <property type="entry name" value="BLR8292 PROTEIN"/>
    <property type="match status" value="1"/>
</dbReference>
<sequence length="81" mass="9304">MIFPSNRVRIMVATKLVDFRKGHDGLAALVKNELHKDPFTGTVFVFQSRKADRLKLIYWDGSGLVMAYNDQRSYYTSFLAS</sequence>
<dbReference type="InterPro" id="IPR008878">
    <property type="entry name" value="Transposase_IS66_Orf2"/>
</dbReference>
<dbReference type="EMBL" id="CP018229">
    <property type="protein sequence ID" value="API55239.1"/>
    <property type="molecule type" value="Genomic_DNA"/>
</dbReference>
<protein>
    <recommendedName>
        <fullName evidence="3">IS66 family insertion sequence element accessory protein TnpB</fullName>
    </recommendedName>
</protein>
<evidence type="ECO:0008006" key="3">
    <source>
        <dbReference type="Google" id="ProtNLM"/>
    </source>
</evidence>
<organism evidence="1 2">
    <name type="scientific">Rhizobium leguminosarum</name>
    <dbReference type="NCBI Taxonomy" id="384"/>
    <lineage>
        <taxon>Bacteria</taxon>
        <taxon>Pseudomonadati</taxon>
        <taxon>Pseudomonadota</taxon>
        <taxon>Alphaproteobacteria</taxon>
        <taxon>Hyphomicrobiales</taxon>
        <taxon>Rhizobiaceae</taxon>
        <taxon>Rhizobium/Agrobacterium group</taxon>
        <taxon>Rhizobium</taxon>
    </lineage>
</organism>
<dbReference type="AlphaFoldDB" id="A0A1L3ZHW2"/>
<name>A0A1L3ZHW2_RHILE</name>
<reference evidence="1 2" key="1">
    <citation type="submission" date="2016-11" db="EMBL/GenBank/DDBJ databases">
        <title>Rhizobium leguminosarum bv. viciae strain Vaf12 isolated from Vavilovia formosa root nodules from Russia, Dagestan.</title>
        <authorList>
            <person name="Kimeklis A."/>
        </authorList>
    </citation>
    <scope>NUCLEOTIDE SEQUENCE [LARGE SCALE GENOMIC DNA]</scope>
    <source>
        <strain evidence="1 2">Vaf-108</strain>
        <plasmid evidence="2">Plasmid unnamed1</plasmid>
    </source>
</reference>
<dbReference type="OrthoDB" id="9801450at2"/>